<dbReference type="Pfam" id="PF01156">
    <property type="entry name" value="IU_nuc_hydro"/>
    <property type="match status" value="1"/>
</dbReference>
<organism evidence="5 6">
    <name type="scientific">Nonomuraea pusilla</name>
    <dbReference type="NCBI Taxonomy" id="46177"/>
    <lineage>
        <taxon>Bacteria</taxon>
        <taxon>Bacillati</taxon>
        <taxon>Actinomycetota</taxon>
        <taxon>Actinomycetes</taxon>
        <taxon>Streptosporangiales</taxon>
        <taxon>Streptosporangiaceae</taxon>
        <taxon>Nonomuraea</taxon>
    </lineage>
</organism>
<dbReference type="PROSITE" id="PS51257">
    <property type="entry name" value="PROKAR_LIPOPROTEIN"/>
    <property type="match status" value="1"/>
</dbReference>
<protein>
    <submittedName>
        <fullName evidence="5">Inosine-uridine nucleoside N-ribohydrolase</fullName>
    </submittedName>
</protein>
<evidence type="ECO:0000313" key="5">
    <source>
        <dbReference type="EMBL" id="SEM62248.1"/>
    </source>
</evidence>
<keyword evidence="2" id="KW-0326">Glycosidase</keyword>
<dbReference type="InterPro" id="IPR023186">
    <property type="entry name" value="IUNH"/>
</dbReference>
<evidence type="ECO:0000256" key="3">
    <source>
        <dbReference type="SAM" id="MobiDB-lite"/>
    </source>
</evidence>
<dbReference type="PANTHER" id="PTHR12304:SF4">
    <property type="entry name" value="URIDINE NUCLEOSIDASE"/>
    <property type="match status" value="1"/>
</dbReference>
<evidence type="ECO:0000259" key="4">
    <source>
        <dbReference type="Pfam" id="PF01156"/>
    </source>
</evidence>
<dbReference type="AlphaFoldDB" id="A0A1H7ZXD2"/>
<dbReference type="Proteomes" id="UP000198953">
    <property type="component" value="Unassembled WGS sequence"/>
</dbReference>
<dbReference type="RefSeq" id="WP_091103703.1">
    <property type="nucleotide sequence ID" value="NZ_FOBF01000015.1"/>
</dbReference>
<accession>A0A1H7ZXD2</accession>
<dbReference type="EMBL" id="FOBF01000015">
    <property type="protein sequence ID" value="SEM62248.1"/>
    <property type="molecule type" value="Genomic_DNA"/>
</dbReference>
<keyword evidence="1 5" id="KW-0378">Hydrolase</keyword>
<keyword evidence="6" id="KW-1185">Reference proteome</keyword>
<dbReference type="InterPro" id="IPR001910">
    <property type="entry name" value="Inosine/uridine_hydrolase_dom"/>
</dbReference>
<reference evidence="5 6" key="1">
    <citation type="submission" date="2016-10" db="EMBL/GenBank/DDBJ databases">
        <authorList>
            <person name="de Groot N.N."/>
        </authorList>
    </citation>
    <scope>NUCLEOTIDE SEQUENCE [LARGE SCALE GENOMIC DNA]</scope>
    <source>
        <strain evidence="5 6">DSM 43357</strain>
    </source>
</reference>
<dbReference type="InterPro" id="IPR036452">
    <property type="entry name" value="Ribo_hydro-like"/>
</dbReference>
<evidence type="ECO:0000313" key="6">
    <source>
        <dbReference type="Proteomes" id="UP000198953"/>
    </source>
</evidence>
<feature type="region of interest" description="Disordered" evidence="3">
    <location>
        <begin position="93"/>
        <end position="126"/>
    </location>
</feature>
<dbReference type="PANTHER" id="PTHR12304">
    <property type="entry name" value="INOSINE-URIDINE PREFERRING NUCLEOSIDE HYDROLASE"/>
    <property type="match status" value="1"/>
</dbReference>
<dbReference type="GO" id="GO:0006152">
    <property type="term" value="P:purine nucleoside catabolic process"/>
    <property type="evidence" value="ECO:0007669"/>
    <property type="project" value="TreeGrafter"/>
</dbReference>
<evidence type="ECO:0000256" key="1">
    <source>
        <dbReference type="ARBA" id="ARBA00022801"/>
    </source>
</evidence>
<name>A0A1H7ZXD2_9ACTN</name>
<dbReference type="GO" id="GO:0005829">
    <property type="term" value="C:cytosol"/>
    <property type="evidence" value="ECO:0007669"/>
    <property type="project" value="TreeGrafter"/>
</dbReference>
<evidence type="ECO:0000256" key="2">
    <source>
        <dbReference type="ARBA" id="ARBA00023295"/>
    </source>
</evidence>
<dbReference type="GO" id="GO:0008477">
    <property type="term" value="F:purine nucleosidase activity"/>
    <property type="evidence" value="ECO:0007669"/>
    <property type="project" value="TreeGrafter"/>
</dbReference>
<dbReference type="STRING" id="46177.SAMN05660976_05637"/>
<feature type="domain" description="Inosine/uridine-preferring nucleoside hydrolase" evidence="4">
    <location>
        <begin position="30"/>
        <end position="327"/>
    </location>
</feature>
<dbReference type="Gene3D" id="3.90.245.10">
    <property type="entry name" value="Ribonucleoside hydrolase-like"/>
    <property type="match status" value="1"/>
</dbReference>
<gene>
    <name evidence="5" type="ORF">SAMN05660976_05637</name>
</gene>
<dbReference type="OrthoDB" id="9797882at2"/>
<sequence>MRTLIILLVVALSACSTPNPLRLPAGSGKVIIDEDPGELNDDALATAMLLGSAQVEVLGITTVGGNTWPEEGAAHALRLLELLGRTDVPVVQGATADPRDRGVDPRTLPYSGALARPRPRDARRLDPAPRLGYAASEPMAVTPSEFIADQVKRHPGQVTILALGPATNLARAVEEHPEIVPLVKGVVFMGGAFDVPGNVTGDAEFNWWWDPRAAKVALDAPFKEKIVVPLDACQGLLYDKELHDRVVADAAAPLSKPLRDLHGPAFAADPGSTVPVWDTIAVAVFLQPGIVADAGDRPVSADARTGKAVGGTAVAHVPGEVDPDAFRDLYVSRLTAKRAS</sequence>
<dbReference type="SUPFAM" id="SSF53590">
    <property type="entry name" value="Nucleoside hydrolase"/>
    <property type="match status" value="1"/>
</dbReference>
<proteinExistence type="predicted"/>